<accession>A0A1U7J5C6</accession>
<gene>
    <name evidence="1" type="ORF">NIES30_10855</name>
</gene>
<evidence type="ECO:0000313" key="2">
    <source>
        <dbReference type="Proteomes" id="UP000185557"/>
    </source>
</evidence>
<protein>
    <submittedName>
        <fullName evidence="1">Addiction module toxin RelE</fullName>
    </submittedName>
</protein>
<reference evidence="1 2" key="1">
    <citation type="submission" date="2016-11" db="EMBL/GenBank/DDBJ databases">
        <title>Draft Genome Sequences of Nine Cyanobacterial Strains from Diverse Habitats.</title>
        <authorList>
            <person name="Zhu T."/>
            <person name="Hou S."/>
            <person name="Lu X."/>
            <person name="Hess W.R."/>
        </authorList>
    </citation>
    <scope>NUCLEOTIDE SEQUENCE [LARGE SCALE GENOMIC DNA]</scope>
    <source>
        <strain evidence="1 2">NIES-30</strain>
    </source>
</reference>
<dbReference type="OrthoDB" id="9799912at2"/>
<dbReference type="AlphaFoldDB" id="A0A1U7J5C6"/>
<name>A0A1U7J5C6_9CYAN</name>
<dbReference type="GO" id="GO:0110001">
    <property type="term" value="C:toxin-antitoxin complex"/>
    <property type="evidence" value="ECO:0007669"/>
    <property type="project" value="InterPro"/>
</dbReference>
<proteinExistence type="predicted"/>
<dbReference type="GO" id="GO:0003723">
    <property type="term" value="F:RNA binding"/>
    <property type="evidence" value="ECO:0007669"/>
    <property type="project" value="InterPro"/>
</dbReference>
<evidence type="ECO:0000313" key="1">
    <source>
        <dbReference type="EMBL" id="OKH48000.1"/>
    </source>
</evidence>
<dbReference type="Pfam" id="PF09907">
    <property type="entry name" value="HigB_toxin"/>
    <property type="match status" value="1"/>
</dbReference>
<keyword evidence="2" id="KW-1185">Reference proteome</keyword>
<comment type="caution">
    <text evidence="1">The sequence shown here is derived from an EMBL/GenBank/DDBJ whole genome shotgun (WGS) entry which is preliminary data.</text>
</comment>
<dbReference type="Proteomes" id="UP000185557">
    <property type="component" value="Unassembled WGS sequence"/>
</dbReference>
<dbReference type="InterPro" id="IPR018669">
    <property type="entry name" value="Toxin_HigB"/>
</dbReference>
<dbReference type="EMBL" id="MRCG01000007">
    <property type="protein sequence ID" value="OKH48000.1"/>
    <property type="molecule type" value="Genomic_DNA"/>
</dbReference>
<dbReference type="STRING" id="549789.NIES30_10855"/>
<dbReference type="GO" id="GO:0004519">
    <property type="term" value="F:endonuclease activity"/>
    <property type="evidence" value="ECO:0007669"/>
    <property type="project" value="InterPro"/>
</dbReference>
<dbReference type="RefSeq" id="WP_073608453.1">
    <property type="nucleotide sequence ID" value="NZ_MRCG01000007.1"/>
</dbReference>
<organism evidence="1 2">
    <name type="scientific">Phormidium tenue NIES-30</name>
    <dbReference type="NCBI Taxonomy" id="549789"/>
    <lineage>
        <taxon>Bacteria</taxon>
        <taxon>Bacillati</taxon>
        <taxon>Cyanobacteriota</taxon>
        <taxon>Cyanophyceae</taxon>
        <taxon>Oscillatoriophycideae</taxon>
        <taxon>Oscillatoriales</taxon>
        <taxon>Oscillatoriaceae</taxon>
        <taxon>Phormidium</taxon>
    </lineage>
</organism>
<sequence>MRVIARKTLTQFWASSPKYADARAPLEAWYHEVKRADWSHPADIKEQYRSASILKSGRVVFNIAGNKYRLVVQINFPRQIVYICFVGTHKQYDQIDVETIWLNPP</sequence>